<keyword evidence="5" id="KW-1185">Reference proteome</keyword>
<dbReference type="EMBL" id="UYJE01005641">
    <property type="protein sequence ID" value="VDI38883.1"/>
    <property type="molecule type" value="Genomic_DNA"/>
</dbReference>
<sequence length="92" mass="11066">MKYTTILISLAVLSLHISCIHGWFFESPEHPTRREDELTDIAEVNPEDLDDMQLFLTYKPYFLEYARQQMLRKRNPPSKRSLPIMLRQRKEK</sequence>
<evidence type="ECO:0000313" key="5">
    <source>
        <dbReference type="Proteomes" id="UP000596742"/>
    </source>
</evidence>
<evidence type="ECO:0000256" key="1">
    <source>
        <dbReference type="SAM" id="MobiDB-lite"/>
    </source>
</evidence>
<dbReference type="EMBL" id="UYJE01005599">
    <property type="protein sequence ID" value="VDI38473.1"/>
    <property type="molecule type" value="Genomic_DNA"/>
</dbReference>
<evidence type="ECO:0000313" key="3">
    <source>
        <dbReference type="EMBL" id="VDI38473.1"/>
    </source>
</evidence>
<dbReference type="Proteomes" id="UP000596742">
    <property type="component" value="Unassembled WGS sequence"/>
</dbReference>
<feature type="region of interest" description="Disordered" evidence="1">
    <location>
        <begin position="73"/>
        <end position="92"/>
    </location>
</feature>
<organism evidence="3 5">
    <name type="scientific">Mytilus galloprovincialis</name>
    <name type="common">Mediterranean mussel</name>
    <dbReference type="NCBI Taxonomy" id="29158"/>
    <lineage>
        <taxon>Eukaryota</taxon>
        <taxon>Metazoa</taxon>
        <taxon>Spiralia</taxon>
        <taxon>Lophotrochozoa</taxon>
        <taxon>Mollusca</taxon>
        <taxon>Bivalvia</taxon>
        <taxon>Autobranchia</taxon>
        <taxon>Pteriomorphia</taxon>
        <taxon>Mytilida</taxon>
        <taxon>Mytiloidea</taxon>
        <taxon>Mytilidae</taxon>
        <taxon>Mytilinae</taxon>
        <taxon>Mytilus</taxon>
    </lineage>
</organism>
<dbReference type="OrthoDB" id="6175947at2759"/>
<feature type="signal peptide" evidence="2">
    <location>
        <begin position="1"/>
        <end position="22"/>
    </location>
</feature>
<comment type="caution">
    <text evidence="3">The sequence shown here is derived from an EMBL/GenBank/DDBJ whole genome shotgun (WGS) entry which is preliminary data.</text>
</comment>
<dbReference type="AlphaFoldDB" id="A0A8B6EQW4"/>
<protein>
    <submittedName>
        <fullName evidence="3">Uncharacterized protein</fullName>
    </submittedName>
</protein>
<name>A0A8B6EQW4_MYTGA</name>
<keyword evidence="2" id="KW-0732">Signal</keyword>
<gene>
    <name evidence="3" type="ORF">MGAL_10B061163</name>
    <name evidence="4" type="ORF">MGAL_10B068166</name>
</gene>
<feature type="chain" id="PRO_5036242699" evidence="2">
    <location>
        <begin position="23"/>
        <end position="92"/>
    </location>
</feature>
<accession>A0A8B6EQW4</accession>
<evidence type="ECO:0000256" key="2">
    <source>
        <dbReference type="SAM" id="SignalP"/>
    </source>
</evidence>
<reference evidence="3" key="1">
    <citation type="submission" date="2018-11" db="EMBL/GenBank/DDBJ databases">
        <authorList>
            <person name="Alioto T."/>
            <person name="Alioto T."/>
        </authorList>
    </citation>
    <scope>NUCLEOTIDE SEQUENCE</scope>
</reference>
<proteinExistence type="predicted"/>
<evidence type="ECO:0000313" key="4">
    <source>
        <dbReference type="EMBL" id="VDI38883.1"/>
    </source>
</evidence>